<keyword evidence="3" id="KW-0418">Kinase</keyword>
<dbReference type="InterPro" id="IPR050640">
    <property type="entry name" value="Bact_2-comp_sensor_kinase"/>
</dbReference>
<accession>A0ABM9NY63</accession>
<keyword evidence="1" id="KW-0812">Transmembrane</keyword>
<dbReference type="InterPro" id="IPR010559">
    <property type="entry name" value="Sig_transdc_His_kin_internal"/>
</dbReference>
<feature type="domain" description="Signal transduction histidine kinase internal region" evidence="2">
    <location>
        <begin position="423"/>
        <end position="500"/>
    </location>
</feature>
<protein>
    <submittedName>
        <fullName evidence="3">Two-component system sensor histidine kinase</fullName>
        <ecNumber evidence="3">2.7.13.3</ecNumber>
    </submittedName>
</protein>
<dbReference type="GO" id="GO:0004673">
    <property type="term" value="F:protein histidine kinase activity"/>
    <property type="evidence" value="ECO:0007669"/>
    <property type="project" value="UniProtKB-EC"/>
</dbReference>
<dbReference type="PROSITE" id="PS51257">
    <property type="entry name" value="PROKAR_LIPOPROTEIN"/>
    <property type="match status" value="1"/>
</dbReference>
<dbReference type="PANTHER" id="PTHR34220">
    <property type="entry name" value="SENSOR HISTIDINE KINASE YPDA"/>
    <property type="match status" value="1"/>
</dbReference>
<dbReference type="Gene3D" id="1.25.40.10">
    <property type="entry name" value="Tetratricopeptide repeat domain"/>
    <property type="match status" value="1"/>
</dbReference>
<keyword evidence="1" id="KW-0472">Membrane</keyword>
<dbReference type="InterPro" id="IPR011990">
    <property type="entry name" value="TPR-like_helical_dom_sf"/>
</dbReference>
<keyword evidence="4" id="KW-1185">Reference proteome</keyword>
<sequence length="624" mass="73991">MKKSGVFFIVLLILFGCNLVSPKRSLKEKTDEVIQLQNLARKSQNNDSILYYVQQSQKLLDYNSEICDTLHLENKFLKGYYFKRKNNLDSARYYFHEVINSVQVPNNRSKNRVYFRNAWEMEERKNNIANAMSIAEKFIEITDEHEFKYDLVYAYNYLERKNSQFKDYTKSLYYNSKALKAAEESGNMSMYMLTSISKVWTYYKSGKKQQTFHLLDSLKNVKSSINAKRQLFRTIAFVHYYEGDLKSAINNYKEVIHLTKEQEKEKETYESKADFNYNLLEAYNNITESYLEIGEYNIAQKYLDSTKAIITDKSHPPYVKTFQKHDFLLSYRTQKSEKEVLKEYRDLIENTKKTQHTKINEKLYALKLANEKEKIVIKEKNELEIRNIKLLALSGISVLLLVIGILFYRQRNYKFEKQEIQMQQRLLRSQMNSHFSFNTLSVIQDKIKDDQELAANYLTKFSRLLRLLLSNSLSNYVVIEDELDLLRKYLDLQLYRFPNAFEYEIELINIEEDDILFIPPMLIQPFIENSIEHGFKGINYEGKVLIKLELLNEKYISCLIDDNGIGLKQTKKEYKNSISTSLISKFTQKITKRKISILDKKELKPKEKGVRVEFLIPYKFTNND</sequence>
<dbReference type="EC" id="2.7.13.3" evidence="3"/>
<dbReference type="SUPFAM" id="SSF55874">
    <property type="entry name" value="ATPase domain of HSP90 chaperone/DNA topoisomerase II/histidine kinase"/>
    <property type="match status" value="1"/>
</dbReference>
<feature type="transmembrane region" description="Helical" evidence="1">
    <location>
        <begin position="390"/>
        <end position="408"/>
    </location>
</feature>
<evidence type="ECO:0000256" key="1">
    <source>
        <dbReference type="SAM" id="Phobius"/>
    </source>
</evidence>
<dbReference type="InterPro" id="IPR036890">
    <property type="entry name" value="HATPase_C_sf"/>
</dbReference>
<reference evidence="3 4" key="1">
    <citation type="submission" date="2024-05" db="EMBL/GenBank/DDBJ databases">
        <authorList>
            <person name="Duchaud E."/>
        </authorList>
    </citation>
    <scope>NUCLEOTIDE SEQUENCE [LARGE SCALE GENOMIC DNA]</scope>
    <source>
        <strain evidence="3">Ena-SAMPLE-TAB-13-05-2024-13:56:06:370-140302</strain>
    </source>
</reference>
<dbReference type="Proteomes" id="UP001497416">
    <property type="component" value="Unassembled WGS sequence"/>
</dbReference>
<evidence type="ECO:0000313" key="4">
    <source>
        <dbReference type="Proteomes" id="UP001497416"/>
    </source>
</evidence>
<comment type="caution">
    <text evidence="3">The sequence shown here is derived from an EMBL/GenBank/DDBJ whole genome shotgun (WGS) entry which is preliminary data.</text>
</comment>
<name>A0ABM9NY63_9FLAO</name>
<gene>
    <name evidence="3" type="ORF">T190607A01A_20183</name>
</gene>
<dbReference type="Pfam" id="PF06580">
    <property type="entry name" value="His_kinase"/>
    <property type="match status" value="1"/>
</dbReference>
<evidence type="ECO:0000313" key="3">
    <source>
        <dbReference type="EMBL" id="CAL2083722.1"/>
    </source>
</evidence>
<dbReference type="EMBL" id="CAXIXY010000004">
    <property type="protein sequence ID" value="CAL2083722.1"/>
    <property type="molecule type" value="Genomic_DNA"/>
</dbReference>
<organism evidence="3 4">
    <name type="scientific">Tenacibaculum platacis</name>
    <dbReference type="NCBI Taxonomy" id="3137852"/>
    <lineage>
        <taxon>Bacteria</taxon>
        <taxon>Pseudomonadati</taxon>
        <taxon>Bacteroidota</taxon>
        <taxon>Flavobacteriia</taxon>
        <taxon>Flavobacteriales</taxon>
        <taxon>Flavobacteriaceae</taxon>
        <taxon>Tenacibaculum</taxon>
    </lineage>
</organism>
<keyword evidence="1" id="KW-1133">Transmembrane helix</keyword>
<proteinExistence type="predicted"/>
<dbReference type="SUPFAM" id="SSF48452">
    <property type="entry name" value="TPR-like"/>
    <property type="match status" value="1"/>
</dbReference>
<dbReference type="RefSeq" id="WP_348711583.1">
    <property type="nucleotide sequence ID" value="NZ_CAXIXY010000004.1"/>
</dbReference>
<dbReference type="PANTHER" id="PTHR34220:SF7">
    <property type="entry name" value="SENSOR HISTIDINE KINASE YPDA"/>
    <property type="match status" value="1"/>
</dbReference>
<keyword evidence="3" id="KW-0808">Transferase</keyword>
<evidence type="ECO:0000259" key="2">
    <source>
        <dbReference type="Pfam" id="PF06580"/>
    </source>
</evidence>
<dbReference type="Gene3D" id="3.30.565.10">
    <property type="entry name" value="Histidine kinase-like ATPase, C-terminal domain"/>
    <property type="match status" value="1"/>
</dbReference>